<dbReference type="EMBL" id="PTIS01000013">
    <property type="protein sequence ID" value="PPK47852.1"/>
    <property type="molecule type" value="Genomic_DNA"/>
</dbReference>
<evidence type="ECO:0000313" key="9">
    <source>
        <dbReference type="EMBL" id="PPK47852.1"/>
    </source>
</evidence>
<dbReference type="PANTHER" id="PTHR24221:SF646">
    <property type="entry name" value="HAEMOLYSIN SECRETION ATP-BINDING PROTEIN"/>
    <property type="match status" value="1"/>
</dbReference>
<evidence type="ECO:0000256" key="6">
    <source>
        <dbReference type="ARBA" id="ARBA00023136"/>
    </source>
</evidence>
<evidence type="ECO:0000256" key="7">
    <source>
        <dbReference type="SAM" id="Phobius"/>
    </source>
</evidence>
<dbReference type="OrthoDB" id="2328604at2"/>
<dbReference type="InterPro" id="IPR003439">
    <property type="entry name" value="ABC_transporter-like_ATP-bd"/>
</dbReference>
<reference evidence="9 10" key="1">
    <citation type="submission" date="2018-02" db="EMBL/GenBank/DDBJ databases">
        <title>Genomic Encyclopedia of Archaeal and Bacterial Type Strains, Phase II (KMG-II): from individual species to whole genera.</title>
        <authorList>
            <person name="Goeker M."/>
        </authorList>
    </citation>
    <scope>NUCLEOTIDE SEQUENCE [LARGE SCALE GENOMIC DNA]</scope>
    <source>
        <strain evidence="9 10">DSM 15099</strain>
    </source>
</reference>
<evidence type="ECO:0000313" key="10">
    <source>
        <dbReference type="Proteomes" id="UP000239863"/>
    </source>
</evidence>
<protein>
    <submittedName>
        <fullName evidence="9">ATP-binding cassette subfamily B protein</fullName>
    </submittedName>
</protein>
<dbReference type="GO" id="GO:0005886">
    <property type="term" value="C:plasma membrane"/>
    <property type="evidence" value="ECO:0007669"/>
    <property type="project" value="UniProtKB-SubCell"/>
</dbReference>
<feature type="transmembrane region" description="Helical" evidence="7">
    <location>
        <begin position="154"/>
        <end position="178"/>
    </location>
</feature>
<dbReference type="STRING" id="37659.GCA_000703125_01868"/>
<dbReference type="Gene3D" id="1.20.1560.10">
    <property type="entry name" value="ABC transporter type 1, transmembrane domain"/>
    <property type="match status" value="1"/>
</dbReference>
<keyword evidence="3" id="KW-0547">Nucleotide-binding</keyword>
<proteinExistence type="predicted"/>
<feature type="domain" description="ABC transporter" evidence="8">
    <location>
        <begin position="346"/>
        <end position="585"/>
    </location>
</feature>
<dbReference type="SMART" id="SM00382">
    <property type="entry name" value="AAA"/>
    <property type="match status" value="1"/>
</dbReference>
<dbReference type="Pfam" id="PF00005">
    <property type="entry name" value="ABC_tran"/>
    <property type="match status" value="1"/>
</dbReference>
<evidence type="ECO:0000256" key="1">
    <source>
        <dbReference type="ARBA" id="ARBA00004651"/>
    </source>
</evidence>
<dbReference type="AlphaFoldDB" id="A0A2S6FWH1"/>
<feature type="transmembrane region" description="Helical" evidence="7">
    <location>
        <begin position="21"/>
        <end position="52"/>
    </location>
</feature>
<evidence type="ECO:0000256" key="5">
    <source>
        <dbReference type="ARBA" id="ARBA00022989"/>
    </source>
</evidence>
<dbReference type="PANTHER" id="PTHR24221">
    <property type="entry name" value="ATP-BINDING CASSETTE SUB-FAMILY B"/>
    <property type="match status" value="1"/>
</dbReference>
<keyword evidence="5 7" id="KW-1133">Transmembrane helix</keyword>
<dbReference type="CDD" id="cd03228">
    <property type="entry name" value="ABCC_MRP_Like"/>
    <property type="match status" value="1"/>
</dbReference>
<dbReference type="RefSeq" id="WP_104410295.1">
    <property type="nucleotide sequence ID" value="NZ_PTIS01000013.1"/>
</dbReference>
<evidence type="ECO:0000256" key="3">
    <source>
        <dbReference type="ARBA" id="ARBA00022741"/>
    </source>
</evidence>
<dbReference type="SUPFAM" id="SSF90123">
    <property type="entry name" value="ABC transporter transmembrane region"/>
    <property type="match status" value="1"/>
</dbReference>
<dbReference type="PROSITE" id="PS50893">
    <property type="entry name" value="ABC_TRANSPORTER_2"/>
    <property type="match status" value="1"/>
</dbReference>
<keyword evidence="4 9" id="KW-0067">ATP-binding</keyword>
<comment type="subcellular location">
    <subcellularLocation>
        <location evidence="1">Cell membrane</location>
        <topology evidence="1">Multi-pass membrane protein</topology>
    </subcellularLocation>
</comment>
<evidence type="ECO:0000256" key="4">
    <source>
        <dbReference type="ARBA" id="ARBA00022840"/>
    </source>
</evidence>
<dbReference type="InterPro" id="IPR027417">
    <property type="entry name" value="P-loop_NTPase"/>
</dbReference>
<dbReference type="InterPro" id="IPR039421">
    <property type="entry name" value="Type_1_exporter"/>
</dbReference>
<sequence length="595" mass="68137">MGTKIKNTKFCLNRWRKEEGVLGPIYAMLYIVLKTLNCIFVIFLTSNAIFILEEKGDPLKALFIIMVMVSSYALSCTFENYCYQKLNASLFLYRILEMPHLFLKFLKLPYEYIESSKGKKDFEKAYEAIGVGNEIGVEEVTRSLLNLVVDLCSLIIFALVSARLHPLIMIVLIVTGSFRVIKDVKNRKWILNHQDEKNSLVYEIYYLYRKCLDNKIGKDVRIYKMQKWFSDKFSFLRDKIMFYNNKREINNFKAQGIGLLSGLFRDVICYGYLVYRVTKGLSISDFVLYLGIIGGLNIWIKNIFQHYASFTENIIIVDNLRTFLLGEEIGEGKYELTIPKSKNYTYAFENVSFSYEGGIPLFENLNLTIEGGEKIALVGANGAGKTTLVKLMSGLYKPKSGRILINGVDISKVNPTEVLKLTGIVFQDIKVFPESIVQNISCKLEKDSDEALINKSLKGASFYETVQNLVSKEKTILTKNLDENGVEFSGGQYQKLMLARALYKNAEVLILDEPTAALDPLAEADMYLKYNEFTKGKTSLFISHRLSSTQFCDRVIFLEKGKIKQDGSHEKLVREEGPYREMFLAQAHYYQEEVI</sequence>
<name>A0A2S6FWH1_9CLOT</name>
<dbReference type="InterPro" id="IPR003593">
    <property type="entry name" value="AAA+_ATPase"/>
</dbReference>
<organism evidence="9 10">
    <name type="scientific">Clostridium algidicarnis DSM 15099</name>
    <dbReference type="NCBI Taxonomy" id="1121295"/>
    <lineage>
        <taxon>Bacteria</taxon>
        <taxon>Bacillati</taxon>
        <taxon>Bacillota</taxon>
        <taxon>Clostridia</taxon>
        <taxon>Eubacteriales</taxon>
        <taxon>Clostridiaceae</taxon>
        <taxon>Clostridium</taxon>
    </lineage>
</organism>
<dbReference type="InterPro" id="IPR036640">
    <property type="entry name" value="ABC1_TM_sf"/>
</dbReference>
<dbReference type="Gene3D" id="3.40.50.300">
    <property type="entry name" value="P-loop containing nucleotide triphosphate hydrolases"/>
    <property type="match status" value="1"/>
</dbReference>
<gene>
    <name evidence="9" type="ORF">BD821_11373</name>
</gene>
<dbReference type="GO" id="GO:0016887">
    <property type="term" value="F:ATP hydrolysis activity"/>
    <property type="evidence" value="ECO:0007669"/>
    <property type="project" value="InterPro"/>
</dbReference>
<dbReference type="Proteomes" id="UP000239863">
    <property type="component" value="Unassembled WGS sequence"/>
</dbReference>
<dbReference type="SUPFAM" id="SSF52540">
    <property type="entry name" value="P-loop containing nucleoside triphosphate hydrolases"/>
    <property type="match status" value="1"/>
</dbReference>
<dbReference type="GO" id="GO:0034040">
    <property type="term" value="F:ATPase-coupled lipid transmembrane transporter activity"/>
    <property type="evidence" value="ECO:0007669"/>
    <property type="project" value="TreeGrafter"/>
</dbReference>
<keyword evidence="6 7" id="KW-0472">Membrane</keyword>
<evidence type="ECO:0000256" key="2">
    <source>
        <dbReference type="ARBA" id="ARBA00022692"/>
    </source>
</evidence>
<dbReference type="GO" id="GO:0005524">
    <property type="term" value="F:ATP binding"/>
    <property type="evidence" value="ECO:0007669"/>
    <property type="project" value="UniProtKB-KW"/>
</dbReference>
<keyword evidence="2 7" id="KW-0812">Transmembrane</keyword>
<feature type="transmembrane region" description="Helical" evidence="7">
    <location>
        <begin position="58"/>
        <end position="78"/>
    </location>
</feature>
<accession>A0A2S6FWH1</accession>
<evidence type="ECO:0000259" key="8">
    <source>
        <dbReference type="PROSITE" id="PS50893"/>
    </source>
</evidence>
<comment type="caution">
    <text evidence="9">The sequence shown here is derived from an EMBL/GenBank/DDBJ whole genome shotgun (WGS) entry which is preliminary data.</text>
</comment>